<dbReference type="Pfam" id="PF00153">
    <property type="entry name" value="Mito_carr"/>
    <property type="match status" value="1"/>
</dbReference>
<accession>A0AAW2IEK9</accession>
<comment type="caution">
    <text evidence="11">The sequence shown here is derived from an EMBL/GenBank/DDBJ whole genome shotgun (WGS) entry which is preliminary data.</text>
</comment>
<feature type="repeat" description="Solcar" evidence="9">
    <location>
        <begin position="130"/>
        <end position="215"/>
    </location>
</feature>
<dbReference type="AlphaFoldDB" id="A0AAW2IEK9"/>
<evidence type="ECO:0000256" key="2">
    <source>
        <dbReference type="ARBA" id="ARBA00006375"/>
    </source>
</evidence>
<dbReference type="EMBL" id="JARGDH010000001">
    <property type="protein sequence ID" value="KAL0280192.1"/>
    <property type="molecule type" value="Genomic_DNA"/>
</dbReference>
<keyword evidence="5" id="KW-1000">Mitochondrion outer membrane</keyword>
<evidence type="ECO:0000256" key="9">
    <source>
        <dbReference type="PROSITE-ProRule" id="PRU00282"/>
    </source>
</evidence>
<dbReference type="PANTHER" id="PTHR10780">
    <property type="entry name" value="MITOCHONDRIAL CARRIER HOMOLOG"/>
    <property type="match status" value="1"/>
</dbReference>
<evidence type="ECO:0000256" key="8">
    <source>
        <dbReference type="ARBA" id="ARBA00023136"/>
    </source>
</evidence>
<keyword evidence="10" id="KW-0813">Transport</keyword>
<evidence type="ECO:0008006" key="12">
    <source>
        <dbReference type="Google" id="ProtNLM"/>
    </source>
</evidence>
<name>A0AAW2IEK9_9NEOP</name>
<comment type="similarity">
    <text evidence="2 10">Belongs to the mitochondrial carrier (TC 2.A.29) family.</text>
</comment>
<dbReference type="Gene3D" id="1.50.40.10">
    <property type="entry name" value="Mitochondrial carrier domain"/>
    <property type="match status" value="1"/>
</dbReference>
<dbReference type="InterPro" id="IPR023395">
    <property type="entry name" value="MCP_dom_sf"/>
</dbReference>
<dbReference type="SUPFAM" id="SSF103506">
    <property type="entry name" value="Mitochondrial carrier"/>
    <property type="match status" value="1"/>
</dbReference>
<dbReference type="PANTHER" id="PTHR10780:SF18">
    <property type="entry name" value="LD43650P"/>
    <property type="match status" value="1"/>
</dbReference>
<evidence type="ECO:0000256" key="4">
    <source>
        <dbReference type="ARBA" id="ARBA00022737"/>
    </source>
</evidence>
<organism evidence="11">
    <name type="scientific">Menopon gallinae</name>
    <name type="common">poultry shaft louse</name>
    <dbReference type="NCBI Taxonomy" id="328185"/>
    <lineage>
        <taxon>Eukaryota</taxon>
        <taxon>Metazoa</taxon>
        <taxon>Ecdysozoa</taxon>
        <taxon>Arthropoda</taxon>
        <taxon>Hexapoda</taxon>
        <taxon>Insecta</taxon>
        <taxon>Pterygota</taxon>
        <taxon>Neoptera</taxon>
        <taxon>Paraneoptera</taxon>
        <taxon>Psocodea</taxon>
        <taxon>Troctomorpha</taxon>
        <taxon>Phthiraptera</taxon>
        <taxon>Amblycera</taxon>
        <taxon>Menoponidae</taxon>
        <taxon>Menopon</taxon>
    </lineage>
</organism>
<keyword evidence="6" id="KW-1133">Transmembrane helix</keyword>
<reference evidence="11" key="1">
    <citation type="journal article" date="2024" name="Gigascience">
        <title>Chromosome-level genome of the poultry shaft louse Menopon gallinae provides insight into the host-switching and adaptive evolution of parasitic lice.</title>
        <authorList>
            <person name="Xu Y."/>
            <person name="Ma L."/>
            <person name="Liu S."/>
            <person name="Liang Y."/>
            <person name="Liu Q."/>
            <person name="He Z."/>
            <person name="Tian L."/>
            <person name="Duan Y."/>
            <person name="Cai W."/>
            <person name="Li H."/>
            <person name="Song F."/>
        </authorList>
    </citation>
    <scope>NUCLEOTIDE SEQUENCE</scope>
    <source>
        <strain evidence="11">Cailab_2023a</strain>
    </source>
</reference>
<comment type="subcellular location">
    <subcellularLocation>
        <location evidence="1">Mitochondrion outer membrane</location>
        <topology evidence="1">Multi-pass membrane protein</topology>
    </subcellularLocation>
</comment>
<keyword evidence="7" id="KW-0496">Mitochondrion</keyword>
<dbReference type="PROSITE" id="PS50920">
    <property type="entry name" value="SOLCAR"/>
    <property type="match status" value="1"/>
</dbReference>
<protein>
    <recommendedName>
        <fullName evidence="12">Mitochondrial carrier-like protein 2</fullName>
    </recommendedName>
</protein>
<dbReference type="InterPro" id="IPR018108">
    <property type="entry name" value="MCP_transmembrane"/>
</dbReference>
<gene>
    <name evidence="11" type="ORF">PYX00_001564</name>
</gene>
<evidence type="ECO:0000256" key="6">
    <source>
        <dbReference type="ARBA" id="ARBA00022989"/>
    </source>
</evidence>
<evidence type="ECO:0000256" key="5">
    <source>
        <dbReference type="ARBA" id="ARBA00022787"/>
    </source>
</evidence>
<sequence>MYGSTPKEDKELKWARIGYRLVLTTLTHPIEYAKFLIQIGYEPLPPRPTKTLFGRPALALPNVFGYISYIKSVDGTAGYFRGLSAKLCANIVNGVTFESVKESIRFESDIKSLIDEEDVDPEVERRHKFAKDFMKELAGRTAAVITSHPFQVIAGRMMAEFIGGEHKYSSFIDAVKEIYRLSGISGFYAGIIPRLIGDLLAVCIITSCTYLIHVHCTDDKEIRNYCNVLVGFFASSFTYPFHVVSNCMTVTASGLKAGSPPYMPEYKSWLNCWRHLKSTNQIKRGSTLFWRYYTGPFNVVAGVPVMLPQS</sequence>
<keyword evidence="4" id="KW-0677">Repeat</keyword>
<keyword evidence="8 9" id="KW-0472">Membrane</keyword>
<evidence type="ECO:0000256" key="10">
    <source>
        <dbReference type="RuleBase" id="RU000488"/>
    </source>
</evidence>
<evidence type="ECO:0000256" key="3">
    <source>
        <dbReference type="ARBA" id="ARBA00022692"/>
    </source>
</evidence>
<evidence type="ECO:0000313" key="11">
    <source>
        <dbReference type="EMBL" id="KAL0280192.1"/>
    </source>
</evidence>
<keyword evidence="3 9" id="KW-0812">Transmembrane</keyword>
<evidence type="ECO:0000256" key="1">
    <source>
        <dbReference type="ARBA" id="ARBA00004374"/>
    </source>
</evidence>
<dbReference type="GO" id="GO:0005741">
    <property type="term" value="C:mitochondrial outer membrane"/>
    <property type="evidence" value="ECO:0007669"/>
    <property type="project" value="UniProtKB-SubCell"/>
</dbReference>
<proteinExistence type="inferred from homology"/>
<evidence type="ECO:0000256" key="7">
    <source>
        <dbReference type="ARBA" id="ARBA00023128"/>
    </source>
</evidence>